<dbReference type="PANTHER" id="PTHR18952">
    <property type="entry name" value="CARBONIC ANHYDRASE"/>
    <property type="match status" value="1"/>
</dbReference>
<dbReference type="InterPro" id="IPR001148">
    <property type="entry name" value="CA_dom"/>
</dbReference>
<dbReference type="GO" id="GO:0008270">
    <property type="term" value="F:zinc ion binding"/>
    <property type="evidence" value="ECO:0007669"/>
    <property type="project" value="UniProtKB-UniRule"/>
</dbReference>
<comment type="function">
    <text evidence="6">Reversible hydration of carbon dioxide.</text>
</comment>
<dbReference type="GO" id="GO:0006730">
    <property type="term" value="P:one-carbon metabolic process"/>
    <property type="evidence" value="ECO:0007669"/>
    <property type="project" value="TreeGrafter"/>
</dbReference>
<evidence type="ECO:0000259" key="7">
    <source>
        <dbReference type="PROSITE" id="PS51144"/>
    </source>
</evidence>
<gene>
    <name evidence="8" type="ORF">GUJ93_ZPchr0011g28370</name>
</gene>
<reference evidence="8" key="2">
    <citation type="submission" date="2021-02" db="EMBL/GenBank/DDBJ databases">
        <authorList>
            <person name="Kimball J.A."/>
            <person name="Haas M.W."/>
            <person name="Macchietto M."/>
            <person name="Kono T."/>
            <person name="Duquette J."/>
            <person name="Shao M."/>
        </authorList>
    </citation>
    <scope>NUCLEOTIDE SEQUENCE</scope>
    <source>
        <tissue evidence="8">Fresh leaf tissue</tissue>
    </source>
</reference>
<dbReference type="InterPro" id="IPR023561">
    <property type="entry name" value="Carbonic_anhydrase_a-class"/>
</dbReference>
<evidence type="ECO:0000313" key="8">
    <source>
        <dbReference type="EMBL" id="KAG8091290.1"/>
    </source>
</evidence>
<dbReference type="AlphaFoldDB" id="A0A8J5WHF1"/>
<comment type="cofactor">
    <cofactor evidence="1 6">
        <name>Zn(2+)</name>
        <dbReference type="ChEBI" id="CHEBI:29105"/>
    </cofactor>
</comment>
<evidence type="ECO:0000256" key="2">
    <source>
        <dbReference type="ARBA" id="ARBA00012925"/>
    </source>
</evidence>
<evidence type="ECO:0000256" key="5">
    <source>
        <dbReference type="ARBA" id="ARBA00023239"/>
    </source>
</evidence>
<evidence type="ECO:0000256" key="3">
    <source>
        <dbReference type="ARBA" id="ARBA00022723"/>
    </source>
</evidence>
<comment type="catalytic activity">
    <reaction evidence="6">
        <text>hydrogencarbonate + H(+) = CO2 + H2O</text>
        <dbReference type="Rhea" id="RHEA:10748"/>
        <dbReference type="ChEBI" id="CHEBI:15377"/>
        <dbReference type="ChEBI" id="CHEBI:15378"/>
        <dbReference type="ChEBI" id="CHEBI:16526"/>
        <dbReference type="ChEBI" id="CHEBI:17544"/>
        <dbReference type="EC" id="4.2.1.1"/>
    </reaction>
</comment>
<keyword evidence="5 6" id="KW-0456">Lyase</keyword>
<sequence length="290" mass="31539">MADLPSGKSFRFAAMVSTPAAIVFLVAAASLSVALANDEAKTEYSYVAGNKLGPANWGKLSPEYKLCGEGKKQSPVDIITKQAIPNPSLDSLNRTYAAADSTLINNGKDISMTFEAGKVGTVTVGGKVYRFKRVQWHSPSEHTINGQRFPLEAHLVHGSDDGGVTIIAILYKYGSPDSFYFQLKKKLAELAGDKCNYGEENAQVAVGLVHMRSMQKRTGSYFRYMGSLTTPPCTENVIWNVLGKIRHISKEQVDLLAALLPAGDARPSQPLNGRTVQFYNPPNSTISFEM</sequence>
<evidence type="ECO:0000256" key="6">
    <source>
        <dbReference type="RuleBase" id="RU367011"/>
    </source>
</evidence>
<dbReference type="Pfam" id="PF00194">
    <property type="entry name" value="Carb_anhydrase"/>
    <property type="match status" value="1"/>
</dbReference>
<dbReference type="SMART" id="SM01057">
    <property type="entry name" value="Carb_anhydrase"/>
    <property type="match status" value="1"/>
</dbReference>
<proteinExistence type="inferred from homology"/>
<comment type="similarity">
    <text evidence="6">Belongs to the alpha-carbonic anhydrase family.</text>
</comment>
<dbReference type="PROSITE" id="PS00162">
    <property type="entry name" value="ALPHA_CA_1"/>
    <property type="match status" value="1"/>
</dbReference>
<name>A0A8J5WHF1_ZIZPA</name>
<protein>
    <recommendedName>
        <fullName evidence="2 6">Carbonic anhydrase</fullName>
        <ecNumber evidence="2 6">4.2.1.1</ecNumber>
    </recommendedName>
</protein>
<dbReference type="EC" id="4.2.1.1" evidence="2 6"/>
<evidence type="ECO:0000256" key="4">
    <source>
        <dbReference type="ARBA" id="ARBA00022833"/>
    </source>
</evidence>
<dbReference type="PROSITE" id="PS51144">
    <property type="entry name" value="ALPHA_CA_2"/>
    <property type="match status" value="1"/>
</dbReference>
<comment type="caution">
    <text evidence="8">The sequence shown here is derived from an EMBL/GenBank/DDBJ whole genome shotgun (WGS) entry which is preliminary data.</text>
</comment>
<keyword evidence="3 6" id="KW-0479">Metal-binding</keyword>
<dbReference type="EMBL" id="JAAALK010000081">
    <property type="protein sequence ID" value="KAG8091290.1"/>
    <property type="molecule type" value="Genomic_DNA"/>
</dbReference>
<dbReference type="PANTHER" id="PTHR18952:SF220">
    <property type="entry name" value="CARBONIC ANHYDRASE"/>
    <property type="match status" value="1"/>
</dbReference>
<dbReference type="CDD" id="cd03124">
    <property type="entry name" value="alpha_CA_prokaryotic_like"/>
    <property type="match status" value="1"/>
</dbReference>
<evidence type="ECO:0000313" key="9">
    <source>
        <dbReference type="Proteomes" id="UP000729402"/>
    </source>
</evidence>
<dbReference type="OrthoDB" id="429145at2759"/>
<dbReference type="InterPro" id="IPR018338">
    <property type="entry name" value="Carbonic_anhydrase_a-class_CS"/>
</dbReference>
<keyword evidence="4 6" id="KW-0862">Zinc</keyword>
<dbReference type="Proteomes" id="UP000729402">
    <property type="component" value="Unassembled WGS sequence"/>
</dbReference>
<organism evidence="8 9">
    <name type="scientific">Zizania palustris</name>
    <name type="common">Northern wild rice</name>
    <dbReference type="NCBI Taxonomy" id="103762"/>
    <lineage>
        <taxon>Eukaryota</taxon>
        <taxon>Viridiplantae</taxon>
        <taxon>Streptophyta</taxon>
        <taxon>Embryophyta</taxon>
        <taxon>Tracheophyta</taxon>
        <taxon>Spermatophyta</taxon>
        <taxon>Magnoliopsida</taxon>
        <taxon>Liliopsida</taxon>
        <taxon>Poales</taxon>
        <taxon>Poaceae</taxon>
        <taxon>BOP clade</taxon>
        <taxon>Oryzoideae</taxon>
        <taxon>Oryzeae</taxon>
        <taxon>Zizaniinae</taxon>
        <taxon>Zizania</taxon>
    </lineage>
</organism>
<reference evidence="8" key="1">
    <citation type="journal article" date="2021" name="bioRxiv">
        <title>Whole Genome Assembly and Annotation of Northern Wild Rice, Zizania palustris L., Supports a Whole Genome Duplication in the Zizania Genus.</title>
        <authorList>
            <person name="Haas M."/>
            <person name="Kono T."/>
            <person name="Macchietto M."/>
            <person name="Millas R."/>
            <person name="McGilp L."/>
            <person name="Shao M."/>
            <person name="Duquette J."/>
            <person name="Hirsch C.N."/>
            <person name="Kimball J."/>
        </authorList>
    </citation>
    <scope>NUCLEOTIDE SEQUENCE</scope>
    <source>
        <tissue evidence="8">Fresh leaf tissue</tissue>
    </source>
</reference>
<evidence type="ECO:0000256" key="1">
    <source>
        <dbReference type="ARBA" id="ARBA00001947"/>
    </source>
</evidence>
<accession>A0A8J5WHF1</accession>
<dbReference type="InterPro" id="IPR041891">
    <property type="entry name" value="Alpha_CA_prokaryot-like"/>
</dbReference>
<dbReference type="GO" id="GO:0004089">
    <property type="term" value="F:carbonate dehydratase activity"/>
    <property type="evidence" value="ECO:0007669"/>
    <property type="project" value="UniProtKB-UniRule"/>
</dbReference>
<feature type="domain" description="Alpha-carbonic anhydrase" evidence="7">
    <location>
        <begin position="42"/>
        <end position="280"/>
    </location>
</feature>
<keyword evidence="9" id="KW-1185">Reference proteome</keyword>